<evidence type="ECO:0000313" key="3">
    <source>
        <dbReference type="EMBL" id="GAF05533.1"/>
    </source>
</evidence>
<dbReference type="Gene3D" id="3.90.180.10">
    <property type="entry name" value="Medium-chain alcohol dehydrogenases, catalytic domain"/>
    <property type="match status" value="1"/>
</dbReference>
<proteinExistence type="predicted"/>
<evidence type="ECO:0000259" key="2">
    <source>
        <dbReference type="Pfam" id="PF08240"/>
    </source>
</evidence>
<gene>
    <name evidence="3" type="ORF">JCM21142_104272</name>
</gene>
<dbReference type="Proteomes" id="UP000019402">
    <property type="component" value="Unassembled WGS sequence"/>
</dbReference>
<name>W7YDI0_9BACT</name>
<protein>
    <submittedName>
        <fullName evidence="3">Putative quinone oxidoreductase YhfP</fullName>
    </submittedName>
</protein>
<reference evidence="3 4" key="1">
    <citation type="journal article" date="2014" name="Genome Announc.">
        <title>Draft Genome Sequence of Cytophaga fermentans JCM 21142T, a Facultative Anaerobe Isolated from Marine Mud.</title>
        <authorList>
            <person name="Starns D."/>
            <person name="Oshima K."/>
            <person name="Suda W."/>
            <person name="Iino T."/>
            <person name="Yuki M."/>
            <person name="Inoue J."/>
            <person name="Kitamura K."/>
            <person name="Iida T."/>
            <person name="Darby A."/>
            <person name="Hattori M."/>
            <person name="Ohkuma M."/>
        </authorList>
    </citation>
    <scope>NUCLEOTIDE SEQUENCE [LARGE SCALE GENOMIC DNA]</scope>
    <source>
        <strain evidence="3 4">JCM 21142</strain>
    </source>
</reference>
<dbReference type="InterPro" id="IPR013154">
    <property type="entry name" value="ADH-like_N"/>
</dbReference>
<organism evidence="3 4">
    <name type="scientific">Saccharicrinis fermentans DSM 9555 = JCM 21142</name>
    <dbReference type="NCBI Taxonomy" id="869213"/>
    <lineage>
        <taxon>Bacteria</taxon>
        <taxon>Pseudomonadati</taxon>
        <taxon>Bacteroidota</taxon>
        <taxon>Bacteroidia</taxon>
        <taxon>Marinilabiliales</taxon>
        <taxon>Marinilabiliaceae</taxon>
        <taxon>Saccharicrinis</taxon>
    </lineage>
</organism>
<comment type="caution">
    <text evidence="3">The sequence shown here is derived from an EMBL/GenBank/DDBJ whole genome shotgun (WGS) entry which is preliminary data.</text>
</comment>
<dbReference type="eggNOG" id="COG0604">
    <property type="taxonomic scope" value="Bacteria"/>
</dbReference>
<sequence length="79" mass="8765">MENNHSTFKAFRVEEINDRYTTSIKEMAFESLQKGEILVKVAYSSLNYKDALSSIGNKGVTRKYPHTPGIDAAGGGRKP</sequence>
<feature type="region of interest" description="Disordered" evidence="1">
    <location>
        <begin position="57"/>
        <end position="79"/>
    </location>
</feature>
<keyword evidence="4" id="KW-1185">Reference proteome</keyword>
<evidence type="ECO:0000313" key="4">
    <source>
        <dbReference type="Proteomes" id="UP000019402"/>
    </source>
</evidence>
<dbReference type="EMBL" id="BAMD01000094">
    <property type="protein sequence ID" value="GAF05533.1"/>
    <property type="molecule type" value="Genomic_DNA"/>
</dbReference>
<dbReference type="SUPFAM" id="SSF50129">
    <property type="entry name" value="GroES-like"/>
    <property type="match status" value="1"/>
</dbReference>
<evidence type="ECO:0000256" key="1">
    <source>
        <dbReference type="SAM" id="MobiDB-lite"/>
    </source>
</evidence>
<dbReference type="RefSeq" id="WP_200871460.1">
    <property type="nucleotide sequence ID" value="NZ_BAMD01000094.1"/>
</dbReference>
<dbReference type="AlphaFoldDB" id="W7YDI0"/>
<feature type="domain" description="Alcohol dehydrogenase-like N-terminal" evidence="2">
    <location>
        <begin position="34"/>
        <end position="74"/>
    </location>
</feature>
<accession>W7YDI0</accession>
<dbReference type="InterPro" id="IPR011032">
    <property type="entry name" value="GroES-like_sf"/>
</dbReference>
<dbReference type="Pfam" id="PF08240">
    <property type="entry name" value="ADH_N"/>
    <property type="match status" value="1"/>
</dbReference>